<feature type="transmembrane region" description="Helical" evidence="5">
    <location>
        <begin position="125"/>
        <end position="148"/>
    </location>
</feature>
<keyword evidence="4 5" id="KW-0472">Membrane</keyword>
<evidence type="ECO:0000313" key="7">
    <source>
        <dbReference type="Proteomes" id="UP000243255"/>
    </source>
</evidence>
<dbReference type="STRING" id="1121321.SAMN04488530_11425"/>
<accession>A0A1M5PG88</accession>
<dbReference type="PANTHER" id="PTHR35529:SF1">
    <property type="entry name" value="MANGANESE EFFLUX PUMP MNTP-RELATED"/>
    <property type="match status" value="1"/>
</dbReference>
<gene>
    <name evidence="6" type="ORF">SAMN04488530_11425</name>
</gene>
<evidence type="ECO:0000256" key="2">
    <source>
        <dbReference type="ARBA" id="ARBA00022692"/>
    </source>
</evidence>
<proteinExistence type="predicted"/>
<feature type="transmembrane region" description="Helical" evidence="5">
    <location>
        <begin position="67"/>
        <end position="85"/>
    </location>
</feature>
<feature type="transmembrane region" description="Helical" evidence="5">
    <location>
        <begin position="40"/>
        <end position="61"/>
    </location>
</feature>
<name>A0A1M5PG88_9FIRM</name>
<sequence length="179" mass="19791">MTDLGLLQTLIISFIFTLDAFFVSVAYGMSGISLKKTFTLASLVSLFCGISIVLGLFIGDVLLKNNYIYTLIGTIIFGFGFNMIFQKNQSEIPKELTFLNILLFSLSLSIDSFSISIALSSQYNITLVSIFIFCLVSFVMTISGLLCGKVLSKSNPKHPNVFQGVAMCIISYRMLLKLR</sequence>
<dbReference type="Pfam" id="PF02659">
    <property type="entry name" value="Mntp"/>
    <property type="match status" value="1"/>
</dbReference>
<dbReference type="EMBL" id="FQWX01000014">
    <property type="protein sequence ID" value="SHH00785.1"/>
    <property type="molecule type" value="Genomic_DNA"/>
</dbReference>
<dbReference type="Proteomes" id="UP000243255">
    <property type="component" value="Unassembled WGS sequence"/>
</dbReference>
<evidence type="ECO:0000256" key="4">
    <source>
        <dbReference type="ARBA" id="ARBA00023136"/>
    </source>
</evidence>
<reference evidence="7" key="1">
    <citation type="submission" date="2016-11" db="EMBL/GenBank/DDBJ databases">
        <authorList>
            <person name="Varghese N."/>
            <person name="Submissions S."/>
        </authorList>
    </citation>
    <scope>NUCLEOTIDE SEQUENCE [LARGE SCALE GENOMIC DNA]</scope>
    <source>
        <strain evidence="7">DSM 2635</strain>
    </source>
</reference>
<keyword evidence="7" id="KW-1185">Reference proteome</keyword>
<feature type="transmembrane region" description="Helical" evidence="5">
    <location>
        <begin position="6"/>
        <end position="28"/>
    </location>
</feature>
<evidence type="ECO:0000313" key="6">
    <source>
        <dbReference type="EMBL" id="SHH00785.1"/>
    </source>
</evidence>
<evidence type="ECO:0000256" key="5">
    <source>
        <dbReference type="SAM" id="Phobius"/>
    </source>
</evidence>
<evidence type="ECO:0000256" key="1">
    <source>
        <dbReference type="ARBA" id="ARBA00022475"/>
    </source>
</evidence>
<keyword evidence="2 5" id="KW-0812">Transmembrane</keyword>
<dbReference type="InterPro" id="IPR003810">
    <property type="entry name" value="Mntp/YtaF"/>
</dbReference>
<dbReference type="AlphaFoldDB" id="A0A1M5PG88"/>
<dbReference type="RefSeq" id="WP_073126014.1">
    <property type="nucleotide sequence ID" value="NZ_BAABCH010000020.1"/>
</dbReference>
<feature type="transmembrane region" description="Helical" evidence="5">
    <location>
        <begin position="97"/>
        <end position="119"/>
    </location>
</feature>
<organism evidence="6 7">
    <name type="scientific">Asaccharospora irregularis DSM 2635</name>
    <dbReference type="NCBI Taxonomy" id="1121321"/>
    <lineage>
        <taxon>Bacteria</taxon>
        <taxon>Bacillati</taxon>
        <taxon>Bacillota</taxon>
        <taxon>Clostridia</taxon>
        <taxon>Peptostreptococcales</taxon>
        <taxon>Peptostreptococcaceae</taxon>
        <taxon>Asaccharospora</taxon>
    </lineage>
</organism>
<dbReference type="OrthoDB" id="400838at186801"/>
<keyword evidence="3 5" id="KW-1133">Transmembrane helix</keyword>
<protein>
    <submittedName>
        <fullName evidence="6">Putative Mn2+ efflux pump MntP</fullName>
    </submittedName>
</protein>
<keyword evidence="1" id="KW-1003">Cell membrane</keyword>
<evidence type="ECO:0000256" key="3">
    <source>
        <dbReference type="ARBA" id="ARBA00022989"/>
    </source>
</evidence>
<dbReference type="PANTHER" id="PTHR35529">
    <property type="entry name" value="MANGANESE EFFLUX PUMP MNTP-RELATED"/>
    <property type="match status" value="1"/>
</dbReference>